<dbReference type="Proteomes" id="UP000694846">
    <property type="component" value="Unplaced"/>
</dbReference>
<dbReference type="GO" id="GO:0000381">
    <property type="term" value="P:regulation of alternative mRNA splicing, via spliceosome"/>
    <property type="evidence" value="ECO:0007669"/>
    <property type="project" value="InterPro"/>
</dbReference>
<dbReference type="AlphaFoldDB" id="A0A8B8GCT1"/>
<dbReference type="GeneID" id="112690560"/>
<dbReference type="GO" id="GO:0005634">
    <property type="term" value="C:nucleus"/>
    <property type="evidence" value="ECO:0007669"/>
    <property type="project" value="UniProtKB-SubCell"/>
</dbReference>
<keyword evidence="5" id="KW-0539">Nucleus</keyword>
<sequence>MDDQHRSGSARIDVIDEENLVQFPRQHLIKLYKDAVARIRFLEAKANKVKICNNCNLICDNEREKRQIKKFKAREKYLQMKLAAKKKESKKYAAQILAIRDSIKSNSELSLKNSLQDPSTNILIKKLREELIIAKTKLEETQKELNASNFTPNSNIGKSLVTRCHKLHEENVELNKEITSGHIAKIECELALQKNLNKDFKESQRELDGFLLDLDTSADVTQNTILNLQTSLEGCKISPDNTVSGEINSRSVDDVKKYVVGTIINKNSISDNSITETSALLVTSKSKSVSDYMDKNLKHYNYLNENKSFQLAEGTDQSGIKRKLKKRKHKSHHYKKKKTTHEKDEKLGD</sequence>
<feature type="region of interest" description="Disordered" evidence="6">
    <location>
        <begin position="314"/>
        <end position="349"/>
    </location>
</feature>
<evidence type="ECO:0000313" key="7">
    <source>
        <dbReference type="Proteomes" id="UP000694846"/>
    </source>
</evidence>
<dbReference type="InterPro" id="IPR033757">
    <property type="entry name" value="WTAP"/>
</dbReference>
<proteinExistence type="inferred from homology"/>
<comment type="subcellular location">
    <subcellularLocation>
        <location evidence="1">Nucleus</location>
    </subcellularLocation>
</comment>
<gene>
    <name evidence="8" type="primary">LOC112690560</name>
</gene>
<keyword evidence="7" id="KW-1185">Reference proteome</keyword>
<evidence type="ECO:0000256" key="6">
    <source>
        <dbReference type="SAM" id="MobiDB-lite"/>
    </source>
</evidence>
<dbReference type="GO" id="GO:0016556">
    <property type="term" value="P:mRNA modification"/>
    <property type="evidence" value="ECO:0007669"/>
    <property type="project" value="InterPro"/>
</dbReference>
<accession>A0A8B8GCT1</accession>
<feature type="compositionally biased region" description="Basic residues" evidence="6">
    <location>
        <begin position="320"/>
        <end position="340"/>
    </location>
</feature>
<evidence type="ECO:0000256" key="5">
    <source>
        <dbReference type="ARBA" id="ARBA00023242"/>
    </source>
</evidence>
<dbReference type="Pfam" id="PF17098">
    <property type="entry name" value="Wtap"/>
    <property type="match status" value="1"/>
</dbReference>
<evidence type="ECO:0000256" key="4">
    <source>
        <dbReference type="ARBA" id="ARBA00023187"/>
    </source>
</evidence>
<dbReference type="RefSeq" id="XP_025420411.1">
    <property type="nucleotide sequence ID" value="XM_025564626.1"/>
</dbReference>
<evidence type="ECO:0000256" key="3">
    <source>
        <dbReference type="ARBA" id="ARBA00022664"/>
    </source>
</evidence>
<organism evidence="7 8">
    <name type="scientific">Sipha flava</name>
    <name type="common">yellow sugarcane aphid</name>
    <dbReference type="NCBI Taxonomy" id="143950"/>
    <lineage>
        <taxon>Eukaryota</taxon>
        <taxon>Metazoa</taxon>
        <taxon>Ecdysozoa</taxon>
        <taxon>Arthropoda</taxon>
        <taxon>Hexapoda</taxon>
        <taxon>Insecta</taxon>
        <taxon>Pterygota</taxon>
        <taxon>Neoptera</taxon>
        <taxon>Paraneoptera</taxon>
        <taxon>Hemiptera</taxon>
        <taxon>Sternorrhyncha</taxon>
        <taxon>Aphidomorpha</taxon>
        <taxon>Aphidoidea</taxon>
        <taxon>Aphididae</taxon>
        <taxon>Sipha</taxon>
    </lineage>
</organism>
<evidence type="ECO:0000256" key="1">
    <source>
        <dbReference type="ARBA" id="ARBA00004123"/>
    </source>
</evidence>
<dbReference type="GO" id="GO:0008380">
    <property type="term" value="P:RNA splicing"/>
    <property type="evidence" value="ECO:0007669"/>
    <property type="project" value="UniProtKB-KW"/>
</dbReference>
<dbReference type="PANTHER" id="PTHR15217">
    <property type="entry name" value="WILMS' TUMOR 1-ASSOCIATING PROTEIN"/>
    <property type="match status" value="1"/>
</dbReference>
<evidence type="ECO:0000313" key="8">
    <source>
        <dbReference type="RefSeq" id="XP_025420411.1"/>
    </source>
</evidence>
<keyword evidence="4" id="KW-0508">mRNA splicing</keyword>
<comment type="similarity">
    <text evidence="2">Belongs to the fl(2)d family.</text>
</comment>
<dbReference type="GO" id="GO:0006397">
    <property type="term" value="P:mRNA processing"/>
    <property type="evidence" value="ECO:0007669"/>
    <property type="project" value="UniProtKB-KW"/>
</dbReference>
<name>A0A8B8GCT1_9HEMI</name>
<reference evidence="8" key="1">
    <citation type="submission" date="2025-08" db="UniProtKB">
        <authorList>
            <consortium name="RefSeq"/>
        </authorList>
    </citation>
    <scope>IDENTIFICATION</scope>
    <source>
        <tissue evidence="8">Whole body</tissue>
    </source>
</reference>
<keyword evidence="3" id="KW-0507">mRNA processing</keyword>
<dbReference type="OrthoDB" id="3366661at2759"/>
<dbReference type="PANTHER" id="PTHR15217:SF0">
    <property type="entry name" value="PRE-MRNA-SPLICING REGULATOR WTAP"/>
    <property type="match status" value="1"/>
</dbReference>
<evidence type="ECO:0000256" key="2">
    <source>
        <dbReference type="ARBA" id="ARBA00010313"/>
    </source>
</evidence>
<protein>
    <submittedName>
        <fullName evidence="8">Pre-mRNA-splicing regulator WTAP-like isoform X1</fullName>
    </submittedName>
</protein>